<keyword evidence="4" id="KW-1185">Reference proteome</keyword>
<dbReference type="EMBL" id="JASSZA010000018">
    <property type="protein sequence ID" value="KAK2089944.1"/>
    <property type="molecule type" value="Genomic_DNA"/>
</dbReference>
<keyword evidence="2" id="KW-0812">Transmembrane</keyword>
<dbReference type="Proteomes" id="UP001266305">
    <property type="component" value="Unassembled WGS sequence"/>
</dbReference>
<evidence type="ECO:0000313" key="4">
    <source>
        <dbReference type="Proteomes" id="UP001266305"/>
    </source>
</evidence>
<organism evidence="3 4">
    <name type="scientific">Saguinus oedipus</name>
    <name type="common">Cotton-top tamarin</name>
    <name type="synonym">Oedipomidas oedipus</name>
    <dbReference type="NCBI Taxonomy" id="9490"/>
    <lineage>
        <taxon>Eukaryota</taxon>
        <taxon>Metazoa</taxon>
        <taxon>Chordata</taxon>
        <taxon>Craniata</taxon>
        <taxon>Vertebrata</taxon>
        <taxon>Euteleostomi</taxon>
        <taxon>Mammalia</taxon>
        <taxon>Eutheria</taxon>
        <taxon>Euarchontoglires</taxon>
        <taxon>Primates</taxon>
        <taxon>Haplorrhini</taxon>
        <taxon>Platyrrhini</taxon>
        <taxon>Cebidae</taxon>
        <taxon>Callitrichinae</taxon>
        <taxon>Saguinus</taxon>
    </lineage>
</organism>
<feature type="region of interest" description="Disordered" evidence="1">
    <location>
        <begin position="1"/>
        <end position="22"/>
    </location>
</feature>
<name>A0ABQ9TYQ4_SAGOE</name>
<accession>A0ABQ9TYQ4</accession>
<evidence type="ECO:0000256" key="1">
    <source>
        <dbReference type="SAM" id="MobiDB-lite"/>
    </source>
</evidence>
<evidence type="ECO:0000313" key="3">
    <source>
        <dbReference type="EMBL" id="KAK2089944.1"/>
    </source>
</evidence>
<keyword evidence="2" id="KW-1133">Transmembrane helix</keyword>
<evidence type="ECO:0000256" key="2">
    <source>
        <dbReference type="SAM" id="Phobius"/>
    </source>
</evidence>
<reference evidence="3 4" key="1">
    <citation type="submission" date="2023-05" db="EMBL/GenBank/DDBJ databases">
        <title>B98-5 Cell Line De Novo Hybrid Assembly: An Optical Mapping Approach.</title>
        <authorList>
            <person name="Kananen K."/>
            <person name="Auerbach J.A."/>
            <person name="Kautto E."/>
            <person name="Blachly J.S."/>
        </authorList>
    </citation>
    <scope>NUCLEOTIDE SEQUENCE [LARGE SCALE GENOMIC DNA]</scope>
    <source>
        <strain evidence="3">B95-8</strain>
        <tissue evidence="3">Cell line</tissue>
    </source>
</reference>
<proteinExistence type="predicted"/>
<keyword evidence="2" id="KW-0472">Membrane</keyword>
<feature type="transmembrane region" description="Helical" evidence="2">
    <location>
        <begin position="95"/>
        <end position="118"/>
    </location>
</feature>
<protein>
    <submittedName>
        <fullName evidence="3">Uncharacterized protein</fullName>
    </submittedName>
</protein>
<comment type="caution">
    <text evidence="3">The sequence shown here is derived from an EMBL/GenBank/DDBJ whole genome shotgun (WGS) entry which is preliminary data.</text>
</comment>
<gene>
    <name evidence="3" type="ORF">P7K49_032610</name>
</gene>
<sequence>MPYKVHSPGQGHQVGDPGVTSPPGLMGWPESWQMAGIFLRQLTVNRVSGLNGKASIHQDDKAHTVCRLPPFGQISHLCLSPPPGEPPRAEAGLGAGYVVLTVVAIFVLVVGAATFLIVRYRRTSGRYNFKIQSDDFSYRVFYE</sequence>